<gene>
    <name evidence="1" type="ORF">PDMSB3_1006</name>
</gene>
<reference evidence="1 2" key="1">
    <citation type="submission" date="2019-08" db="EMBL/GenBank/DDBJ databases">
        <authorList>
            <person name="Herpell B J."/>
        </authorList>
    </citation>
    <scope>NUCLEOTIDE SEQUENCE [LARGE SCALE GENOMIC DNA]</scope>
    <source>
        <strain evidence="2">Msb3</strain>
    </source>
</reference>
<dbReference type="AlphaFoldDB" id="A0A5Q4Z348"/>
<keyword evidence="2" id="KW-1185">Reference proteome</keyword>
<name>A0A5Q4Z348_9BURK</name>
<dbReference type="KEGG" id="pdio:PDMSB3_1006.1"/>
<evidence type="ECO:0000313" key="1">
    <source>
        <dbReference type="EMBL" id="VVD32304.1"/>
    </source>
</evidence>
<proteinExistence type="predicted"/>
<sequence>MRGCRNRPAAAQTQGVENIDVLAGQHLQAAIPNQRERDVERTGAILHRLNPWMRGERKQRVEFEPHAGSIGNVVQHDRLRARIGKRREVFDNAGLRRPDVVRRGHQHARDRQRIQLLDTLAHARRVIARHADQHRQRPRIMRVASGGLRFVENRGQHGVLLGGIERGRFAGGAERDQPGNARAGIAAHQCAQGGVIDGAVGERRDERNPHTRKNRHVFTSMTTVSIPCSVRGRKDRKVPRRALTGCSVASDGTACSGQMSGCFLALAPTFESLARAIATLAWARRVKVDGRSLNVGPECMRRSVTATGAAWQSLSRKSLDFWRGEINIRKAYIAPTIPSFRQVPP</sequence>
<organism evidence="1 2">
    <name type="scientific">Paraburkholderia dioscoreae</name>
    <dbReference type="NCBI Taxonomy" id="2604047"/>
    <lineage>
        <taxon>Bacteria</taxon>
        <taxon>Pseudomonadati</taxon>
        <taxon>Pseudomonadota</taxon>
        <taxon>Betaproteobacteria</taxon>
        <taxon>Burkholderiales</taxon>
        <taxon>Burkholderiaceae</taxon>
        <taxon>Paraburkholderia</taxon>
    </lineage>
</organism>
<accession>A0A5Q4Z348</accession>
<dbReference type="Proteomes" id="UP000325811">
    <property type="component" value="Chromosome II"/>
</dbReference>
<evidence type="ECO:0000313" key="2">
    <source>
        <dbReference type="Proteomes" id="UP000325811"/>
    </source>
</evidence>
<dbReference type="EMBL" id="LR699554">
    <property type="protein sequence ID" value="VVD32304.1"/>
    <property type="molecule type" value="Genomic_DNA"/>
</dbReference>
<protein>
    <submittedName>
        <fullName evidence="1">Uncharacterized protein</fullName>
    </submittedName>
</protein>